<sequence>MELELVSGLFLGLSAAWLPMANNTINYYKFENHLTDSKNMGITVLSLTFLGIVLLLPNNYSFVLFFVIYGLMYSLALSSLINIKNYEVQVHDLEDYSYRYLILFLFYLP</sequence>
<dbReference type="EMBL" id="LUXO01000007">
    <property type="protein sequence ID" value="KZV06145.1"/>
    <property type="molecule type" value="Genomic_DNA"/>
</dbReference>
<organism evidence="2 3">
    <name type="scientific">Lactiplantibacillus plantarum</name>
    <name type="common">Lactobacillus plantarum</name>
    <dbReference type="NCBI Taxonomy" id="1590"/>
    <lineage>
        <taxon>Bacteria</taxon>
        <taxon>Bacillati</taxon>
        <taxon>Bacillota</taxon>
        <taxon>Bacilli</taxon>
        <taxon>Lactobacillales</taxon>
        <taxon>Lactobacillaceae</taxon>
        <taxon>Lactiplantibacillus</taxon>
    </lineage>
</organism>
<feature type="transmembrane region" description="Helical" evidence="1">
    <location>
        <begin position="40"/>
        <end position="56"/>
    </location>
</feature>
<proteinExistence type="predicted"/>
<keyword evidence="1" id="KW-0472">Membrane</keyword>
<dbReference type="Proteomes" id="UP000076872">
    <property type="component" value="Unassembled WGS sequence"/>
</dbReference>
<keyword evidence="1" id="KW-1133">Transmembrane helix</keyword>
<evidence type="ECO:0000313" key="3">
    <source>
        <dbReference type="Proteomes" id="UP000076872"/>
    </source>
</evidence>
<keyword evidence="1" id="KW-0812">Transmembrane</keyword>
<comment type="caution">
    <text evidence="2">The sequence shown here is derived from an EMBL/GenBank/DDBJ whole genome shotgun (WGS) entry which is preliminary data.</text>
</comment>
<feature type="transmembrane region" description="Helical" evidence="1">
    <location>
        <begin position="6"/>
        <end position="28"/>
    </location>
</feature>
<name>A0AAW3RHH8_LACPN</name>
<gene>
    <name evidence="2" type="ORF">NAB2_0308</name>
</gene>
<feature type="transmembrane region" description="Helical" evidence="1">
    <location>
        <begin position="62"/>
        <end position="83"/>
    </location>
</feature>
<accession>A0AAW3RHH8</accession>
<protein>
    <submittedName>
        <fullName evidence="2">Uncharacterized protein</fullName>
    </submittedName>
</protein>
<evidence type="ECO:0000313" key="2">
    <source>
        <dbReference type="EMBL" id="KZV06145.1"/>
    </source>
</evidence>
<reference evidence="2 3" key="1">
    <citation type="submission" date="2016-03" db="EMBL/GenBank/DDBJ databases">
        <title>Comparative genomics of 54 Lactobacillus plantarum strains reveals genomic uncoupling from niche constraints.</title>
        <authorList>
            <person name="Martino M.E."/>
        </authorList>
    </citation>
    <scope>NUCLEOTIDE SEQUENCE [LARGE SCALE GENOMIC DNA]</scope>
    <source>
        <strain evidence="2 3">NAB2</strain>
    </source>
</reference>
<evidence type="ECO:0000256" key="1">
    <source>
        <dbReference type="SAM" id="Phobius"/>
    </source>
</evidence>
<dbReference type="AlphaFoldDB" id="A0AAW3RHH8"/>